<protein>
    <submittedName>
        <fullName evidence="7">D-glycerate dehydrogenase</fullName>
    </submittedName>
</protein>
<dbReference type="FunFam" id="3.40.50.720:FF:000203">
    <property type="entry name" value="D-3-phosphoglycerate dehydrogenase (SerA)"/>
    <property type="match status" value="1"/>
</dbReference>
<dbReference type="GO" id="GO:0005829">
    <property type="term" value="C:cytosol"/>
    <property type="evidence" value="ECO:0007669"/>
    <property type="project" value="TreeGrafter"/>
</dbReference>
<reference evidence="7 8" key="1">
    <citation type="submission" date="2023-04" db="EMBL/GenBank/DDBJ databases">
        <authorList>
            <person name="Hsu D."/>
        </authorList>
    </citation>
    <scope>NUCLEOTIDE SEQUENCE [LARGE SCALE GENOMIC DNA]</scope>
    <source>
        <strain evidence="7 8">MK1</strain>
    </source>
</reference>
<evidence type="ECO:0000256" key="4">
    <source>
        <dbReference type="RuleBase" id="RU003719"/>
    </source>
</evidence>
<dbReference type="Pfam" id="PF00389">
    <property type="entry name" value="2-Hacid_dh"/>
    <property type="match status" value="1"/>
</dbReference>
<evidence type="ECO:0000256" key="2">
    <source>
        <dbReference type="ARBA" id="ARBA00023002"/>
    </source>
</evidence>
<evidence type="ECO:0000256" key="3">
    <source>
        <dbReference type="ARBA" id="ARBA00023027"/>
    </source>
</evidence>
<dbReference type="InterPro" id="IPR006140">
    <property type="entry name" value="D-isomer_DH_NAD-bd"/>
</dbReference>
<dbReference type="EMBL" id="CP121694">
    <property type="protein sequence ID" value="WRO23311.1"/>
    <property type="molecule type" value="Genomic_DNA"/>
</dbReference>
<dbReference type="Pfam" id="PF02826">
    <property type="entry name" value="2-Hacid_dh_C"/>
    <property type="match status" value="1"/>
</dbReference>
<gene>
    <name evidence="7" type="ORF">MFMK1_003168</name>
</gene>
<comment type="similarity">
    <text evidence="1 4">Belongs to the D-isomer specific 2-hydroxyacid dehydrogenase family.</text>
</comment>
<dbReference type="SUPFAM" id="SSF51735">
    <property type="entry name" value="NAD(P)-binding Rossmann-fold domains"/>
    <property type="match status" value="1"/>
</dbReference>
<evidence type="ECO:0000256" key="1">
    <source>
        <dbReference type="ARBA" id="ARBA00005854"/>
    </source>
</evidence>
<dbReference type="PANTHER" id="PTHR10996:SF283">
    <property type="entry name" value="GLYOXYLATE_HYDROXYPYRUVATE REDUCTASE B"/>
    <property type="match status" value="1"/>
</dbReference>
<dbReference type="PANTHER" id="PTHR10996">
    <property type="entry name" value="2-HYDROXYACID DEHYDROGENASE-RELATED"/>
    <property type="match status" value="1"/>
</dbReference>
<keyword evidence="8" id="KW-1185">Reference proteome</keyword>
<dbReference type="KEGG" id="dbc:MFMK1_003168"/>
<proteinExistence type="inferred from homology"/>
<dbReference type="Proteomes" id="UP001329915">
    <property type="component" value="Chromosome"/>
</dbReference>
<dbReference type="GO" id="GO:0030267">
    <property type="term" value="F:glyoxylate reductase (NADPH) activity"/>
    <property type="evidence" value="ECO:0007669"/>
    <property type="project" value="TreeGrafter"/>
</dbReference>
<sequence>MKEVFMTYKLPDAAVAKIEQHFSVAVGTEDRHLTKEEIIDGAKGKQALVTLLSDNVDREVIEALPQLEVIANYAVGTNNIDIAGATEKKVKVTNTPGVLTDATADLTWALILAVTRRIPEGDRMMRDGQFTGWAPELLLGSELNGKTLGIIGFGRIGMAVAKRAAGFNMPVIYHSRRQKSPVIEGELKASYRSMEGLLAEADLVTLHLPLTEQSHYFIDEAVFKRMKDSAYLINTARGPIVKEEALVSALENGEIAGAALDVYEHEPLVHQRLIGMNNVVLAPHTGSATVETRNRMAEMVADNVIAALNGDTPPNWVNPF</sequence>
<dbReference type="PROSITE" id="PS00065">
    <property type="entry name" value="D_2_HYDROXYACID_DH_1"/>
    <property type="match status" value="1"/>
</dbReference>
<feature type="domain" description="D-isomer specific 2-hydroxyacid dehydrogenase catalytic" evidence="5">
    <location>
        <begin position="6"/>
        <end position="318"/>
    </location>
</feature>
<dbReference type="SUPFAM" id="SSF52283">
    <property type="entry name" value="Formate/glycerate dehydrogenase catalytic domain-like"/>
    <property type="match status" value="1"/>
</dbReference>
<keyword evidence="3" id="KW-0520">NAD</keyword>
<dbReference type="GO" id="GO:0051287">
    <property type="term" value="F:NAD binding"/>
    <property type="evidence" value="ECO:0007669"/>
    <property type="project" value="InterPro"/>
</dbReference>
<accession>A0AAU0USP0</accession>
<dbReference type="InterPro" id="IPR036291">
    <property type="entry name" value="NAD(P)-bd_dom_sf"/>
</dbReference>
<keyword evidence="2 4" id="KW-0560">Oxidoreductase</keyword>
<name>A0AAU0USP0_9FIRM</name>
<dbReference type="CDD" id="cd05301">
    <property type="entry name" value="GDH"/>
    <property type="match status" value="1"/>
</dbReference>
<evidence type="ECO:0000313" key="7">
    <source>
        <dbReference type="EMBL" id="WRO23311.1"/>
    </source>
</evidence>
<evidence type="ECO:0000259" key="5">
    <source>
        <dbReference type="Pfam" id="PF00389"/>
    </source>
</evidence>
<organism evidence="7 8">
    <name type="scientific">Metallumcola ferriviriculae</name>
    <dbReference type="NCBI Taxonomy" id="3039180"/>
    <lineage>
        <taxon>Bacteria</taxon>
        <taxon>Bacillati</taxon>
        <taxon>Bacillota</taxon>
        <taxon>Clostridia</taxon>
        <taxon>Neomoorellales</taxon>
        <taxon>Desulfitibacteraceae</taxon>
        <taxon>Metallumcola</taxon>
    </lineage>
</organism>
<dbReference type="RefSeq" id="WP_366922693.1">
    <property type="nucleotide sequence ID" value="NZ_CP121694.1"/>
</dbReference>
<evidence type="ECO:0000313" key="8">
    <source>
        <dbReference type="Proteomes" id="UP001329915"/>
    </source>
</evidence>
<feature type="domain" description="D-isomer specific 2-hydroxyacid dehydrogenase NAD-binding" evidence="6">
    <location>
        <begin position="109"/>
        <end position="286"/>
    </location>
</feature>
<dbReference type="InterPro" id="IPR029752">
    <property type="entry name" value="D-isomer_DH_CS1"/>
</dbReference>
<dbReference type="GO" id="GO:0016618">
    <property type="term" value="F:hydroxypyruvate reductase [NAD(P)H] activity"/>
    <property type="evidence" value="ECO:0007669"/>
    <property type="project" value="TreeGrafter"/>
</dbReference>
<dbReference type="InterPro" id="IPR006139">
    <property type="entry name" value="D-isomer_2_OHA_DH_cat_dom"/>
</dbReference>
<evidence type="ECO:0000259" key="6">
    <source>
        <dbReference type="Pfam" id="PF02826"/>
    </source>
</evidence>
<dbReference type="AlphaFoldDB" id="A0AAU0USP0"/>
<dbReference type="InterPro" id="IPR050223">
    <property type="entry name" value="D-isomer_2-hydroxyacid_DH"/>
</dbReference>
<dbReference type="Gene3D" id="3.40.50.720">
    <property type="entry name" value="NAD(P)-binding Rossmann-like Domain"/>
    <property type="match status" value="2"/>
</dbReference>